<dbReference type="AlphaFoldDB" id="A0A1F5YLI0"/>
<dbReference type="Proteomes" id="UP000179129">
    <property type="component" value="Unassembled WGS sequence"/>
</dbReference>
<dbReference type="InterPro" id="IPR002105">
    <property type="entry name" value="Dockerin_1_rpt"/>
</dbReference>
<feature type="domain" description="Dockerin" evidence="2">
    <location>
        <begin position="59"/>
        <end position="126"/>
    </location>
</feature>
<dbReference type="CDD" id="cd14256">
    <property type="entry name" value="Dockerin_I"/>
    <property type="match status" value="1"/>
</dbReference>
<proteinExistence type="predicted"/>
<sequence length="835" mass="91813">MKMNTGDFTKVARSFPERTGRRFSLEAWLKAGRLSCLLLMFCGVWSVRPLAARMAVDGSVTTNGDINGDGYFDVFDIIQVERIVTMNLTPSTNELKAADVDGNGKLAAYDLLVLNSALGKVDQGGTMFDAVKSTIEADLSKSKDNVETYLDLARFYRKEGLLDRSISVLESIKEAMDINHPLYNNVENFLNSVKDQQLSLASADQDSVEEELYKDTDDLTGKVSLRRQVVQLKGRLSDLLKDKAFAAHYNNKRVQSKLGDVMDDMLRTIGEDKMVDPGSFSKFNDEVRKVMDDPENLIKDLNNDQKIRLDNIVNQSTASMQQDALRLKQEQTARDQASQMALRRQDSPDAVGEFLNRSDWMKQQSARGQNNLEIDQFIVANPPQLSPDTISLVVPNYTLKWDATNVLGAKNASLEISKPDRKFANPRGTAPDIENAFYYNPDLGNIAGERKVSALELNGVGVYQFRVAALNPRGEFISRFSDASQLVVVANNLNLIANKPIIDPKRLNTIHPDYSFRWDLSNIEGAKDVAVEVSKPNTPFSNPNGRERDRANTFFFNPSLGKLSGTFTSNLDGLKGPGQYLFRVIAVSALQSFIGQWSDPEILQVTEGELEQPAPKPVAQPAEPVAPRSPEIAPVDAGFSASWDVSPIKGASAVKLEIAQAAADGKDSSLAGGLVIYSQQVDSTRGSVVIDLNKFPGPGNYGLRIAASDSQGNLLSPWSEPARLALNEPATEDTPARRVLNEAAMNYSSANLPAELSGDTLQPVQPPPEGKKLVVTSINTPLYSEGSPSSEELYTLKKGEPLIFVRNSADRLWQYVFYPAGGKYGWVFAYNVKGE</sequence>
<organism evidence="3 4">
    <name type="scientific">Candidatus Glassbacteria bacterium RIFCSPLOWO2_12_FULL_58_11</name>
    <dbReference type="NCBI Taxonomy" id="1817867"/>
    <lineage>
        <taxon>Bacteria</taxon>
        <taxon>Candidatus Glassiibacteriota</taxon>
    </lineage>
</organism>
<dbReference type="InterPro" id="IPR036439">
    <property type="entry name" value="Dockerin_dom_sf"/>
</dbReference>
<dbReference type="SUPFAM" id="SSF63446">
    <property type="entry name" value="Type I dockerin domain"/>
    <property type="match status" value="1"/>
</dbReference>
<evidence type="ECO:0000313" key="4">
    <source>
        <dbReference type="Proteomes" id="UP000179129"/>
    </source>
</evidence>
<dbReference type="Gene3D" id="1.10.1330.10">
    <property type="entry name" value="Dockerin domain"/>
    <property type="match status" value="1"/>
</dbReference>
<reference evidence="3 4" key="1">
    <citation type="journal article" date="2016" name="Nat. Commun.">
        <title>Thousands of microbial genomes shed light on interconnected biogeochemical processes in an aquifer system.</title>
        <authorList>
            <person name="Anantharaman K."/>
            <person name="Brown C.T."/>
            <person name="Hug L.A."/>
            <person name="Sharon I."/>
            <person name="Castelle C.J."/>
            <person name="Probst A.J."/>
            <person name="Thomas B.C."/>
            <person name="Singh A."/>
            <person name="Wilkins M.J."/>
            <person name="Karaoz U."/>
            <person name="Brodie E.L."/>
            <person name="Williams K.H."/>
            <person name="Hubbard S.S."/>
            <person name="Banfield J.F."/>
        </authorList>
    </citation>
    <scope>NUCLEOTIDE SEQUENCE [LARGE SCALE GENOMIC DNA]</scope>
</reference>
<dbReference type="Pfam" id="PF00404">
    <property type="entry name" value="Dockerin_1"/>
    <property type="match status" value="1"/>
</dbReference>
<dbReference type="PROSITE" id="PS51766">
    <property type="entry name" value="DOCKERIN"/>
    <property type="match status" value="1"/>
</dbReference>
<evidence type="ECO:0000259" key="2">
    <source>
        <dbReference type="PROSITE" id="PS51766"/>
    </source>
</evidence>
<protein>
    <recommendedName>
        <fullName evidence="2">Dockerin domain-containing protein</fullName>
    </recommendedName>
</protein>
<dbReference type="GO" id="GO:0000272">
    <property type="term" value="P:polysaccharide catabolic process"/>
    <property type="evidence" value="ECO:0007669"/>
    <property type="project" value="InterPro"/>
</dbReference>
<dbReference type="InterPro" id="IPR016134">
    <property type="entry name" value="Dockerin_dom"/>
</dbReference>
<comment type="caution">
    <text evidence="3">The sequence shown here is derived from an EMBL/GenBank/DDBJ whole genome shotgun (WGS) entry which is preliminary data.</text>
</comment>
<dbReference type="PROSITE" id="PS00018">
    <property type="entry name" value="EF_HAND_1"/>
    <property type="match status" value="1"/>
</dbReference>
<dbReference type="STRING" id="1817867.A3F83_16790"/>
<dbReference type="EMBL" id="MFIX01000228">
    <property type="protein sequence ID" value="OGG01049.1"/>
    <property type="molecule type" value="Genomic_DNA"/>
</dbReference>
<evidence type="ECO:0000313" key="3">
    <source>
        <dbReference type="EMBL" id="OGG01049.1"/>
    </source>
</evidence>
<gene>
    <name evidence="3" type="ORF">A3F83_16790</name>
</gene>
<evidence type="ECO:0000256" key="1">
    <source>
        <dbReference type="SAM" id="MobiDB-lite"/>
    </source>
</evidence>
<dbReference type="InterPro" id="IPR018247">
    <property type="entry name" value="EF_Hand_1_Ca_BS"/>
</dbReference>
<accession>A0A1F5YLI0</accession>
<feature type="region of interest" description="Disordered" evidence="1">
    <location>
        <begin position="611"/>
        <end position="633"/>
    </location>
</feature>
<dbReference type="GO" id="GO:0004553">
    <property type="term" value="F:hydrolase activity, hydrolyzing O-glycosyl compounds"/>
    <property type="evidence" value="ECO:0007669"/>
    <property type="project" value="InterPro"/>
</dbReference>
<name>A0A1F5YLI0_9BACT</name>